<feature type="domain" description="VOC" evidence="1">
    <location>
        <begin position="3"/>
        <end position="110"/>
    </location>
</feature>
<keyword evidence="3" id="KW-1185">Reference proteome</keyword>
<protein>
    <submittedName>
        <fullName evidence="2">Fosmidomycin resistance protein</fullName>
    </submittedName>
</protein>
<dbReference type="SUPFAM" id="SSF54593">
    <property type="entry name" value="Glyoxalase/Bleomycin resistance protein/Dihydroxybiphenyl dioxygenase"/>
    <property type="match status" value="1"/>
</dbReference>
<sequence>MPSLRWLALEAKDLDRMGEFYRTHLDLSVERGDEELRTRIGETALVFRRPTGVPRGGVHTHYAFSTPFDRYDAWFDRLDDAFDLEEHRFGEARSLYFYDPEGNCVEIGQVERGSAATDERAPGDGTTDEDAGLTGIFEVVFEVEDLDRAVAFYTALGFETMDEGTNRRRVRLTAGPFDVELWEPHLGIADARGGLHVDVGVAVTDPTETARRVRNLATDVTPVESGVRVRDADGHYVTLVEG</sequence>
<dbReference type="PROSITE" id="PS51819">
    <property type="entry name" value="VOC"/>
    <property type="match status" value="2"/>
</dbReference>
<dbReference type="AlphaFoldDB" id="A0ABD6B173"/>
<evidence type="ECO:0000313" key="3">
    <source>
        <dbReference type="Proteomes" id="UP001597187"/>
    </source>
</evidence>
<name>A0ABD6B173_9EURY</name>
<dbReference type="RefSeq" id="WP_250875456.1">
    <property type="nucleotide sequence ID" value="NZ_JALXFV010000008.1"/>
</dbReference>
<evidence type="ECO:0000259" key="1">
    <source>
        <dbReference type="PROSITE" id="PS51819"/>
    </source>
</evidence>
<dbReference type="Gene3D" id="3.10.180.10">
    <property type="entry name" value="2,3-Dihydroxybiphenyl 1,2-Dioxygenase, domain 1"/>
    <property type="match status" value="2"/>
</dbReference>
<dbReference type="InterPro" id="IPR037523">
    <property type="entry name" value="VOC_core"/>
</dbReference>
<evidence type="ECO:0000313" key="2">
    <source>
        <dbReference type="EMBL" id="MFD1515544.1"/>
    </source>
</evidence>
<dbReference type="CDD" id="cd06587">
    <property type="entry name" value="VOC"/>
    <property type="match status" value="1"/>
</dbReference>
<dbReference type="InterPro" id="IPR050383">
    <property type="entry name" value="GlyoxalaseI/FosfomycinResist"/>
</dbReference>
<dbReference type="Proteomes" id="UP001597187">
    <property type="component" value="Unassembled WGS sequence"/>
</dbReference>
<reference evidence="2 3" key="1">
    <citation type="journal article" date="2019" name="Int. J. Syst. Evol. Microbiol.">
        <title>The Global Catalogue of Microorganisms (GCM) 10K type strain sequencing project: providing services to taxonomists for standard genome sequencing and annotation.</title>
        <authorList>
            <consortium name="The Broad Institute Genomics Platform"/>
            <consortium name="The Broad Institute Genome Sequencing Center for Infectious Disease"/>
            <person name="Wu L."/>
            <person name="Ma J."/>
        </authorList>
    </citation>
    <scope>NUCLEOTIDE SEQUENCE [LARGE SCALE GENOMIC DNA]</scope>
    <source>
        <strain evidence="2 3">CGMCC 1.12563</strain>
    </source>
</reference>
<accession>A0ABD6B173</accession>
<dbReference type="InterPro" id="IPR029068">
    <property type="entry name" value="Glyas_Bleomycin-R_OHBP_Dase"/>
</dbReference>
<proteinExistence type="predicted"/>
<feature type="domain" description="VOC" evidence="1">
    <location>
        <begin position="135"/>
        <end position="242"/>
    </location>
</feature>
<organism evidence="2 3">
    <name type="scientific">Halomarina rubra</name>
    <dbReference type="NCBI Taxonomy" id="2071873"/>
    <lineage>
        <taxon>Archaea</taxon>
        <taxon>Methanobacteriati</taxon>
        <taxon>Methanobacteriota</taxon>
        <taxon>Stenosarchaea group</taxon>
        <taxon>Halobacteria</taxon>
        <taxon>Halobacteriales</taxon>
        <taxon>Natronomonadaceae</taxon>
        <taxon>Halomarina</taxon>
    </lineage>
</organism>
<dbReference type="PANTHER" id="PTHR21366">
    <property type="entry name" value="GLYOXALASE FAMILY PROTEIN"/>
    <property type="match status" value="1"/>
</dbReference>
<dbReference type="EMBL" id="JBHUDC010000008">
    <property type="protein sequence ID" value="MFD1515544.1"/>
    <property type="molecule type" value="Genomic_DNA"/>
</dbReference>
<gene>
    <name evidence="2" type="ORF">ACFSBT_19880</name>
</gene>
<comment type="caution">
    <text evidence="2">The sequence shown here is derived from an EMBL/GenBank/DDBJ whole genome shotgun (WGS) entry which is preliminary data.</text>
</comment>